<evidence type="ECO:0000256" key="4">
    <source>
        <dbReference type="ARBA" id="ARBA00022884"/>
    </source>
</evidence>
<protein>
    <recommendedName>
        <fullName evidence="5">Translational regulator CsrA</fullName>
    </recommendedName>
</protein>
<gene>
    <name evidence="5" type="primary">csrA</name>
    <name evidence="6" type="ORF">JS44_14865</name>
</gene>
<dbReference type="PANTHER" id="PTHR34984">
    <property type="entry name" value="CARBON STORAGE REGULATOR"/>
    <property type="match status" value="1"/>
</dbReference>
<sequence>MLVLTRKLKEAIQIGDDIEVVVLAIDGDQVKLGIRAPKHIDVHRKEIYLAIQQENSAASLASMTSLQQLSDQLKKGGIHDGR</sequence>
<dbReference type="HAMAP" id="MF_00167">
    <property type="entry name" value="CsrA"/>
    <property type="match status" value="1"/>
</dbReference>
<comment type="caution">
    <text evidence="6">The sequence shown here is derived from an EMBL/GenBank/DDBJ whole genome shotgun (WGS) entry which is preliminary data.</text>
</comment>
<dbReference type="FunFam" id="2.60.40.4380:FF:000002">
    <property type="entry name" value="Translational regulator CsrA"/>
    <property type="match status" value="1"/>
</dbReference>
<dbReference type="InterPro" id="IPR036107">
    <property type="entry name" value="CsrA_sf"/>
</dbReference>
<evidence type="ECO:0000256" key="2">
    <source>
        <dbReference type="ARBA" id="ARBA00022491"/>
    </source>
</evidence>
<dbReference type="GO" id="GO:0006402">
    <property type="term" value="P:mRNA catabolic process"/>
    <property type="evidence" value="ECO:0007669"/>
    <property type="project" value="InterPro"/>
</dbReference>
<reference evidence="6" key="1">
    <citation type="submission" date="2014-08" db="EMBL/GenBank/DDBJ databases">
        <title>Fullgenome sequencing of Anoxybacillus sp.25 isolate from Garga hot-spring Russia.</title>
        <authorList>
            <person name="Rozanov A.S."/>
            <person name="Kotenko A.V."/>
            <person name="Malup T.K."/>
            <person name="Peltek S.E."/>
        </authorList>
    </citation>
    <scope>NUCLEOTIDE SEQUENCE [LARGE SCALE GENOMIC DNA]</scope>
    <source>
        <strain evidence="6">25</strain>
    </source>
</reference>
<dbReference type="GO" id="GO:0006109">
    <property type="term" value="P:regulation of carbohydrate metabolic process"/>
    <property type="evidence" value="ECO:0007669"/>
    <property type="project" value="InterPro"/>
</dbReference>
<keyword evidence="1 5" id="KW-0963">Cytoplasm</keyword>
<dbReference type="SUPFAM" id="SSF117130">
    <property type="entry name" value="CsrA-like"/>
    <property type="match status" value="1"/>
</dbReference>
<dbReference type="PANTHER" id="PTHR34984:SF1">
    <property type="entry name" value="CARBON STORAGE REGULATOR"/>
    <property type="match status" value="1"/>
</dbReference>
<dbReference type="NCBIfam" id="TIGR00202">
    <property type="entry name" value="csrA"/>
    <property type="match status" value="1"/>
</dbReference>
<comment type="function">
    <text evidence="5">A translational regulator that binds mRNA to regulate translation initiation and/or mRNA stability. Usually binds in the 5'-UTR at or near the Shine-Dalgarno sequence preventing ribosome-binding, thus repressing translation. Its main target seems to be the major flagellin gene, while its function is anatagonized by FliW.</text>
</comment>
<comment type="subcellular location">
    <subcellularLocation>
        <location evidence="5">Cytoplasm</location>
    </subcellularLocation>
</comment>
<organism evidence="6">
    <name type="scientific">Anoxybacillus flavithermus</name>
    <dbReference type="NCBI Taxonomy" id="33934"/>
    <lineage>
        <taxon>Bacteria</taxon>
        <taxon>Bacillati</taxon>
        <taxon>Bacillota</taxon>
        <taxon>Bacilli</taxon>
        <taxon>Bacillales</taxon>
        <taxon>Anoxybacillaceae</taxon>
        <taxon>Anoxybacillus</taxon>
    </lineage>
</organism>
<evidence type="ECO:0000313" key="6">
    <source>
        <dbReference type="EMBL" id="KFZ32209.1"/>
    </source>
</evidence>
<dbReference type="GO" id="GO:0048027">
    <property type="term" value="F:mRNA 5'-UTR binding"/>
    <property type="evidence" value="ECO:0007669"/>
    <property type="project" value="UniProtKB-UniRule"/>
</dbReference>
<dbReference type="GO" id="GO:0044781">
    <property type="term" value="P:bacterial-type flagellum organization"/>
    <property type="evidence" value="ECO:0007669"/>
    <property type="project" value="UniProtKB-KW"/>
</dbReference>
<dbReference type="GO" id="GO:1902208">
    <property type="term" value="P:regulation of bacterial-type flagellum assembly"/>
    <property type="evidence" value="ECO:0007669"/>
    <property type="project" value="UniProtKB-UniRule"/>
</dbReference>
<keyword evidence="4 5" id="KW-0694">RNA-binding</keyword>
<evidence type="ECO:0000256" key="1">
    <source>
        <dbReference type="ARBA" id="ARBA00022490"/>
    </source>
</evidence>
<name>A0A094J2D1_9BACL</name>
<keyword evidence="3 5" id="KW-0810">Translation regulation</keyword>
<dbReference type="Pfam" id="PF02599">
    <property type="entry name" value="CsrA"/>
    <property type="match status" value="1"/>
</dbReference>
<evidence type="ECO:0000256" key="3">
    <source>
        <dbReference type="ARBA" id="ARBA00022845"/>
    </source>
</evidence>
<accession>A0A094J2D1</accession>
<dbReference type="NCBIfam" id="NF002469">
    <property type="entry name" value="PRK01712.1"/>
    <property type="match status" value="1"/>
</dbReference>
<proteinExistence type="inferred from homology"/>
<keyword evidence="5" id="KW-1005">Bacterial flagellum biogenesis</keyword>
<dbReference type="InterPro" id="IPR003751">
    <property type="entry name" value="CsrA"/>
</dbReference>
<comment type="similarity">
    <text evidence="5">Belongs to the CsrA/RsmA family.</text>
</comment>
<dbReference type="Gene3D" id="2.60.40.4380">
    <property type="entry name" value="Translational regulator CsrA"/>
    <property type="match status" value="1"/>
</dbReference>
<dbReference type="AlphaFoldDB" id="A0A094J2D1"/>
<dbReference type="GO" id="GO:0045947">
    <property type="term" value="P:negative regulation of translational initiation"/>
    <property type="evidence" value="ECO:0007669"/>
    <property type="project" value="UniProtKB-UniRule"/>
</dbReference>
<dbReference type="GO" id="GO:0005829">
    <property type="term" value="C:cytosol"/>
    <property type="evidence" value="ECO:0007669"/>
    <property type="project" value="TreeGrafter"/>
</dbReference>
<keyword evidence="2 5" id="KW-0678">Repressor</keyword>
<comment type="subunit">
    <text evidence="5">Homodimer; the beta-strands of each monomer intercalate to form a hydrophobic core, while the alpha-helices form wings that extend away from the core.</text>
</comment>
<dbReference type="EMBL" id="JPZO01000129">
    <property type="protein sequence ID" value="KFZ32209.1"/>
    <property type="molecule type" value="Genomic_DNA"/>
</dbReference>
<evidence type="ECO:0000256" key="5">
    <source>
        <dbReference type="HAMAP-Rule" id="MF_00167"/>
    </source>
</evidence>